<evidence type="ECO:0000313" key="2">
    <source>
        <dbReference type="Proteomes" id="UP000606786"/>
    </source>
</evidence>
<reference evidence="1" key="1">
    <citation type="submission" date="2020-11" db="EMBL/GenBank/DDBJ databases">
        <authorList>
            <person name="Whitehead M."/>
        </authorList>
    </citation>
    <scope>NUCLEOTIDE SEQUENCE</scope>
    <source>
        <strain evidence="1">EGII</strain>
    </source>
</reference>
<dbReference type="EMBL" id="CAJHJT010000001">
    <property type="protein sequence ID" value="CAD6992062.1"/>
    <property type="molecule type" value="Genomic_DNA"/>
</dbReference>
<organism evidence="1 2">
    <name type="scientific">Ceratitis capitata</name>
    <name type="common">Mediterranean fruit fly</name>
    <name type="synonym">Tephritis capitata</name>
    <dbReference type="NCBI Taxonomy" id="7213"/>
    <lineage>
        <taxon>Eukaryota</taxon>
        <taxon>Metazoa</taxon>
        <taxon>Ecdysozoa</taxon>
        <taxon>Arthropoda</taxon>
        <taxon>Hexapoda</taxon>
        <taxon>Insecta</taxon>
        <taxon>Pterygota</taxon>
        <taxon>Neoptera</taxon>
        <taxon>Endopterygota</taxon>
        <taxon>Diptera</taxon>
        <taxon>Brachycera</taxon>
        <taxon>Muscomorpha</taxon>
        <taxon>Tephritoidea</taxon>
        <taxon>Tephritidae</taxon>
        <taxon>Ceratitis</taxon>
        <taxon>Ceratitis</taxon>
    </lineage>
</organism>
<evidence type="ECO:0000313" key="1">
    <source>
        <dbReference type="EMBL" id="CAD6992062.1"/>
    </source>
</evidence>
<sequence length="142" mass="17103">MFISARLVALETHQLLFVVFTSLQLAQHTFRHFSWHARQKYWCRRPRSKWKIKTKAFFTSQVEGGKLKKKFTNNWHLFLIRCCSCVDIHTYVHIYYMYIHMYTSMHAFVSANPQVQSSSALKHQLKHTTVFGFDIFYELIEY</sequence>
<proteinExistence type="predicted"/>
<comment type="caution">
    <text evidence="1">The sequence shown here is derived from an EMBL/GenBank/DDBJ whole genome shotgun (WGS) entry which is preliminary data.</text>
</comment>
<name>A0A811TZ67_CERCA</name>
<protein>
    <submittedName>
        <fullName evidence="1">(Mediterranean fruit fly) hypothetical protein</fullName>
    </submittedName>
</protein>
<gene>
    <name evidence="1" type="ORF">CCAP1982_LOCUS943</name>
</gene>
<keyword evidence="2" id="KW-1185">Reference proteome</keyword>
<dbReference type="AlphaFoldDB" id="A0A811TZ67"/>
<dbReference type="Proteomes" id="UP000606786">
    <property type="component" value="Unassembled WGS sequence"/>
</dbReference>
<accession>A0A811TZ67</accession>